<comment type="caution">
    <text evidence="3">The sequence shown here is derived from an EMBL/GenBank/DDBJ whole genome shotgun (WGS) entry which is preliminary data.</text>
</comment>
<dbReference type="GO" id="GO:0005524">
    <property type="term" value="F:ATP binding"/>
    <property type="evidence" value="ECO:0007669"/>
    <property type="project" value="InterPro"/>
</dbReference>
<dbReference type="Gene3D" id="2.10.109.10">
    <property type="entry name" value="Umud Fragment, subunit A"/>
    <property type="match status" value="1"/>
</dbReference>
<dbReference type="GO" id="GO:0003677">
    <property type="term" value="F:DNA binding"/>
    <property type="evidence" value="ECO:0007669"/>
    <property type="project" value="InterPro"/>
</dbReference>
<dbReference type="SUPFAM" id="SSF51306">
    <property type="entry name" value="LexA/Signal peptidase"/>
    <property type="match status" value="1"/>
</dbReference>
<dbReference type="PROSITE" id="PS51194">
    <property type="entry name" value="HELICASE_CTER"/>
    <property type="match status" value="1"/>
</dbReference>
<dbReference type="CDD" id="cd06529">
    <property type="entry name" value="S24_LexA-like"/>
    <property type="match status" value="1"/>
</dbReference>
<dbReference type="STRING" id="765913.ThidrDRAFT_3226"/>
<dbReference type="InterPro" id="IPR036286">
    <property type="entry name" value="LexA/Signal_pep-like_sf"/>
</dbReference>
<dbReference type="eggNOG" id="COG3886">
    <property type="taxonomic scope" value="Bacteria"/>
</dbReference>
<dbReference type="PANTHER" id="PTHR47396">
    <property type="entry name" value="TYPE I RESTRICTION ENZYME ECOKI R PROTEIN"/>
    <property type="match status" value="1"/>
</dbReference>
<dbReference type="GO" id="GO:0005829">
    <property type="term" value="C:cytosol"/>
    <property type="evidence" value="ECO:0007669"/>
    <property type="project" value="TreeGrafter"/>
</dbReference>
<dbReference type="GO" id="GO:0016787">
    <property type="term" value="F:hydrolase activity"/>
    <property type="evidence" value="ECO:0007669"/>
    <property type="project" value="InterPro"/>
</dbReference>
<dbReference type="InterPro" id="IPR027417">
    <property type="entry name" value="P-loop_NTPase"/>
</dbReference>
<feature type="domain" description="Helicase C-terminal" evidence="2">
    <location>
        <begin position="425"/>
        <end position="574"/>
    </location>
</feature>
<dbReference type="SMART" id="SM00487">
    <property type="entry name" value="DEXDc"/>
    <property type="match status" value="1"/>
</dbReference>
<dbReference type="eggNOG" id="COG1061">
    <property type="taxonomic scope" value="Bacteria"/>
</dbReference>
<dbReference type="Gene3D" id="3.40.50.300">
    <property type="entry name" value="P-loop containing nucleotide triphosphate hydrolases"/>
    <property type="match status" value="2"/>
</dbReference>
<dbReference type="InterPro" id="IPR006935">
    <property type="entry name" value="Helicase/UvrB_N"/>
</dbReference>
<dbReference type="PATRIC" id="fig|765913.3.peg.3292"/>
<dbReference type="SUPFAM" id="SSF52540">
    <property type="entry name" value="P-loop containing nucleoside triphosphate hydrolases"/>
    <property type="match status" value="1"/>
</dbReference>
<gene>
    <name evidence="3" type="ORF">ThidrDRAFT_3226</name>
</gene>
<dbReference type="InterPro" id="IPR014001">
    <property type="entry name" value="Helicase_ATP-bd"/>
</dbReference>
<dbReference type="PROSITE" id="PS51192">
    <property type="entry name" value="HELICASE_ATP_BIND_1"/>
    <property type="match status" value="1"/>
</dbReference>
<protein>
    <submittedName>
        <fullName evidence="3">Type III restriction protein res subunit</fullName>
    </submittedName>
</protein>
<dbReference type="AlphaFoldDB" id="G2E4L3"/>
<dbReference type="Pfam" id="PF00271">
    <property type="entry name" value="Helicase_C"/>
    <property type="match status" value="1"/>
</dbReference>
<name>G2E4L3_9GAMM</name>
<evidence type="ECO:0000313" key="3">
    <source>
        <dbReference type="EMBL" id="EGV29634.1"/>
    </source>
</evidence>
<dbReference type="SUPFAM" id="SSF56024">
    <property type="entry name" value="Phospholipase D/nuclease"/>
    <property type="match status" value="1"/>
</dbReference>
<evidence type="ECO:0000259" key="1">
    <source>
        <dbReference type="PROSITE" id="PS51192"/>
    </source>
</evidence>
<dbReference type="CDD" id="cd18032">
    <property type="entry name" value="DEXHc_RE_I_III_res"/>
    <property type="match status" value="1"/>
</dbReference>
<dbReference type="Pfam" id="PF13091">
    <property type="entry name" value="PLDc_2"/>
    <property type="match status" value="1"/>
</dbReference>
<dbReference type="EMBL" id="AFWT01000025">
    <property type="protein sequence ID" value="EGV29634.1"/>
    <property type="molecule type" value="Genomic_DNA"/>
</dbReference>
<dbReference type="SMART" id="SM00490">
    <property type="entry name" value="HELICc"/>
    <property type="match status" value="1"/>
</dbReference>
<dbReference type="InterPro" id="IPR039418">
    <property type="entry name" value="LexA-like"/>
</dbReference>
<dbReference type="InterPro" id="IPR015927">
    <property type="entry name" value="Peptidase_S24_S26A/B/C"/>
</dbReference>
<evidence type="ECO:0000313" key="4">
    <source>
        <dbReference type="Proteomes" id="UP000004200"/>
    </source>
</evidence>
<dbReference type="InterPro" id="IPR050742">
    <property type="entry name" value="Helicase_Restrict-Modif_Enz"/>
</dbReference>
<accession>G2E4L3</accession>
<sequence length="978" mass="110852">MAQYLTTGGARDPFLPHLLGAIRQATEIDLAVAFIKSSGLALLYPALVDAIEIRGVRLRVLTSDYLDVTDPHALRRLLLLAERGADIRLFETDRQSFHLKAYICVRSQQSQTLWGAAFIGSSNISRTALTDGMEWNVRIDQVDEGMDLAAGRFREIRAEYQTLIDHPAVRSLDHDWIDAYEQRRQLLQRLPIAPGSDEPEEPPPQPTNLQQEALAALSETRRIGFQRGLVVMATGLGKTYLAAFDSERMGASRILFVAHREEILLQAEDSFQRVQPRARIGRYDSARKDMDVDLLFASVQTLGQTRHLEGFAPDHFEYVVVDEFHHAAAPTYRRLLAHFRPRFLLGLTATPERTDQSDILSLCDDNLVYSRHLFDGVELGLLSPFHYFGIFDETVDYQEIPWRNGRFDPEALSNKLATLARARHALRHWRDKGQQRTLAFCVSRRHADFMAERFQGEGIRAAAVYQGSTLERSAALEQLERGDLQVIFSVDLFNEGVDLPAIDTVLMLRPTESKVLFLQQLGRGLRRHPTKAHLVVLDFIGNHRGFLNKPQALFEVGSSYSELASFGRRARDGELKLPAGCFANYDLAVIEFLIRLQGRGPAAHYQALRDSLGRRPTLSEFYRSDANLPDLRRQHGQWWALVRDQGDLTPEETECLAKHEAFLREVETSNMMKSFKAVLLESLLHNDGFRQPPRIEDLATQALEVFRRRRHFVRDIRQDLQQIDSVDPKTWLKYWKSNPVNAWIGGNKKTDAATWFELSDGYFRPTFQVSDDEMETFQALVQELVDYRLATYEPRLTKAAPADPVESTKHSADIIPIRQPMAQEDEGIRLPFFPNLGIACGHFRSGRTDVETTCRIGENHGRLDPTRHFVARAVGDSMNGGKQPIRDGDYLLLELLDPSRAGSITGSLVVIERQDVSGEDQYLLRRVTKGESGQYVLRAANPDYPNVEATEDLRTLAQLRATLASSEVQMNDDRSKAT</sequence>
<dbReference type="Gene3D" id="3.30.870.10">
    <property type="entry name" value="Endonuclease Chain A"/>
    <property type="match status" value="1"/>
</dbReference>
<feature type="domain" description="Helicase ATP-binding" evidence="1">
    <location>
        <begin position="219"/>
        <end position="369"/>
    </location>
</feature>
<dbReference type="eggNOG" id="COG1974">
    <property type="taxonomic scope" value="Bacteria"/>
</dbReference>
<proteinExistence type="predicted"/>
<keyword evidence="4" id="KW-1185">Reference proteome</keyword>
<dbReference type="PANTHER" id="PTHR47396:SF1">
    <property type="entry name" value="ATP-DEPENDENT HELICASE IRC3-RELATED"/>
    <property type="match status" value="1"/>
</dbReference>
<organism evidence="3 4">
    <name type="scientific">Thiorhodococcus drewsii AZ1</name>
    <dbReference type="NCBI Taxonomy" id="765913"/>
    <lineage>
        <taxon>Bacteria</taxon>
        <taxon>Pseudomonadati</taxon>
        <taxon>Pseudomonadota</taxon>
        <taxon>Gammaproteobacteria</taxon>
        <taxon>Chromatiales</taxon>
        <taxon>Chromatiaceae</taxon>
        <taxon>Thiorhodococcus</taxon>
    </lineage>
</organism>
<dbReference type="CDD" id="cd18799">
    <property type="entry name" value="SF2_C_EcoAI-like"/>
    <property type="match status" value="1"/>
</dbReference>
<evidence type="ECO:0000259" key="2">
    <source>
        <dbReference type="PROSITE" id="PS51194"/>
    </source>
</evidence>
<dbReference type="InterPro" id="IPR001650">
    <property type="entry name" value="Helicase_C-like"/>
</dbReference>
<reference evidence="3 4" key="1">
    <citation type="submission" date="2011-06" db="EMBL/GenBank/DDBJ databases">
        <title>The draft genome of Thiorhodococcus drewsii AZ1.</title>
        <authorList>
            <consortium name="US DOE Joint Genome Institute (JGI-PGF)"/>
            <person name="Lucas S."/>
            <person name="Han J."/>
            <person name="Lapidus A."/>
            <person name="Cheng J.-F."/>
            <person name="Goodwin L."/>
            <person name="Pitluck S."/>
            <person name="Peters L."/>
            <person name="Land M.L."/>
            <person name="Hauser L."/>
            <person name="Vogl K."/>
            <person name="Liu Z."/>
            <person name="Imhoff J."/>
            <person name="Thiel V."/>
            <person name="Frigaard N.-U."/>
            <person name="Bryant D.A."/>
            <person name="Woyke T.J."/>
        </authorList>
    </citation>
    <scope>NUCLEOTIDE SEQUENCE [LARGE SCALE GENOMIC DNA]</scope>
    <source>
        <strain evidence="3 4">AZ1</strain>
    </source>
</reference>
<dbReference type="InterPro" id="IPR025202">
    <property type="entry name" value="PLD-like_dom"/>
</dbReference>
<dbReference type="RefSeq" id="WP_007041939.1">
    <property type="nucleotide sequence ID" value="NZ_AFWT01000025.1"/>
</dbReference>
<dbReference type="Pfam" id="PF04851">
    <property type="entry name" value="ResIII"/>
    <property type="match status" value="1"/>
</dbReference>
<dbReference type="Proteomes" id="UP000004200">
    <property type="component" value="Unassembled WGS sequence"/>
</dbReference>
<dbReference type="Pfam" id="PF00717">
    <property type="entry name" value="Peptidase_S24"/>
    <property type="match status" value="1"/>
</dbReference>